<dbReference type="Proteomes" id="UP000218934">
    <property type="component" value="Unassembled WGS sequence"/>
</dbReference>
<dbReference type="InterPro" id="IPR046150">
    <property type="entry name" value="DUF6152"/>
</dbReference>
<comment type="caution">
    <text evidence="2">The sequence shown here is derived from an EMBL/GenBank/DDBJ whole genome shotgun (WGS) entry which is preliminary data.</text>
</comment>
<proteinExistence type="predicted"/>
<evidence type="ECO:0000256" key="1">
    <source>
        <dbReference type="SAM" id="SignalP"/>
    </source>
</evidence>
<dbReference type="RefSeq" id="WP_066965467.1">
    <property type="nucleotide sequence ID" value="NZ_CP023449.1"/>
</dbReference>
<protein>
    <recommendedName>
        <fullName evidence="4">DUF5666 domain-containing protein</fullName>
    </recommendedName>
</protein>
<dbReference type="AlphaFoldDB" id="A0A2A4G0X4"/>
<dbReference type="Pfam" id="PF19649">
    <property type="entry name" value="DUF6152"/>
    <property type="match status" value="1"/>
</dbReference>
<keyword evidence="1" id="KW-0732">Signal</keyword>
<dbReference type="KEGG" id="rdi:CMV14_01220"/>
<dbReference type="EMBL" id="NWUF01000004">
    <property type="protein sequence ID" value="PCE43362.1"/>
    <property type="molecule type" value="Genomic_DNA"/>
</dbReference>
<sequence length="118" mass="13097">MKRLALSVLLLSLPAAVPAHHGWAWTTGKNIEIAGRVVEAKLGNPHGVVILDVQGARWTVEVGQPWRNERAGLKDRDFAAGVRLRIAGEPSADPKARLIKAERIFIGDRRFDLYPERD</sequence>
<accession>A0A2A4G0X4</accession>
<evidence type="ECO:0008006" key="4">
    <source>
        <dbReference type="Google" id="ProtNLM"/>
    </source>
</evidence>
<dbReference type="OrthoDB" id="512581at2"/>
<feature type="signal peptide" evidence="1">
    <location>
        <begin position="1"/>
        <end position="21"/>
    </location>
</feature>
<reference evidence="2 3" key="1">
    <citation type="submission" date="2017-09" db="EMBL/GenBank/DDBJ databases">
        <title>The Catabolism of 3,6-Dichlorosalicylic acid is Initiated by the Cytochrome P450 Monooxygenase DsmABC in Rhizorhabdus dicambivorans Ndbn-20.</title>
        <authorList>
            <person name="Na L."/>
        </authorList>
    </citation>
    <scope>NUCLEOTIDE SEQUENCE [LARGE SCALE GENOMIC DNA]</scope>
    <source>
        <strain evidence="2 3">Ndbn-20m</strain>
    </source>
</reference>
<organism evidence="2 3">
    <name type="scientific">Rhizorhabdus dicambivorans</name>
    <dbReference type="NCBI Taxonomy" id="1850238"/>
    <lineage>
        <taxon>Bacteria</taxon>
        <taxon>Pseudomonadati</taxon>
        <taxon>Pseudomonadota</taxon>
        <taxon>Alphaproteobacteria</taxon>
        <taxon>Sphingomonadales</taxon>
        <taxon>Sphingomonadaceae</taxon>
        <taxon>Rhizorhabdus</taxon>
    </lineage>
</organism>
<feature type="chain" id="PRO_5013059737" description="DUF5666 domain-containing protein" evidence="1">
    <location>
        <begin position="22"/>
        <end position="118"/>
    </location>
</feature>
<keyword evidence="3" id="KW-1185">Reference proteome</keyword>
<evidence type="ECO:0000313" key="3">
    <source>
        <dbReference type="Proteomes" id="UP000218934"/>
    </source>
</evidence>
<evidence type="ECO:0000313" key="2">
    <source>
        <dbReference type="EMBL" id="PCE43362.1"/>
    </source>
</evidence>
<name>A0A2A4G0X4_9SPHN</name>
<gene>
    <name evidence="2" type="ORF">COO09_06265</name>
</gene>